<gene>
    <name evidence="2" type="ORF">DW322_07155</name>
</gene>
<protein>
    <submittedName>
        <fullName evidence="2">DUF1275 domain-containing protein</fullName>
    </submittedName>
</protein>
<accession>A0A6P2CEA0</accession>
<dbReference type="PANTHER" id="PTHR37314">
    <property type="entry name" value="SLR0142 PROTEIN"/>
    <property type="match status" value="1"/>
</dbReference>
<dbReference type="AlphaFoldDB" id="A0A6P2CEA0"/>
<dbReference type="EMBL" id="QRCM01000001">
    <property type="protein sequence ID" value="TXG90031.1"/>
    <property type="molecule type" value="Genomic_DNA"/>
</dbReference>
<keyword evidence="1" id="KW-1133">Transmembrane helix</keyword>
<feature type="transmembrane region" description="Helical" evidence="1">
    <location>
        <begin position="57"/>
        <end position="77"/>
    </location>
</feature>
<dbReference type="Proteomes" id="UP000471120">
    <property type="component" value="Unassembled WGS sequence"/>
</dbReference>
<dbReference type="PANTHER" id="PTHR37314:SF4">
    <property type="entry name" value="UPF0700 TRANSMEMBRANE PROTEIN YOAK"/>
    <property type="match status" value="1"/>
</dbReference>
<feature type="transmembrane region" description="Helical" evidence="1">
    <location>
        <begin position="191"/>
        <end position="209"/>
    </location>
</feature>
<feature type="transmembrane region" description="Helical" evidence="1">
    <location>
        <begin position="164"/>
        <end position="185"/>
    </location>
</feature>
<organism evidence="2 3">
    <name type="scientific">Rhodococcus rhodnii</name>
    <dbReference type="NCBI Taxonomy" id="38312"/>
    <lineage>
        <taxon>Bacteria</taxon>
        <taxon>Bacillati</taxon>
        <taxon>Actinomycetota</taxon>
        <taxon>Actinomycetes</taxon>
        <taxon>Mycobacteriales</taxon>
        <taxon>Nocardiaceae</taxon>
        <taxon>Rhodococcus</taxon>
    </lineage>
</organism>
<evidence type="ECO:0000313" key="2">
    <source>
        <dbReference type="EMBL" id="TXG90031.1"/>
    </source>
</evidence>
<proteinExistence type="predicted"/>
<feature type="transmembrane region" description="Helical" evidence="1">
    <location>
        <begin position="134"/>
        <end position="152"/>
    </location>
</feature>
<keyword evidence="1" id="KW-0812">Transmembrane</keyword>
<name>A0A6P2CEA0_9NOCA</name>
<sequence>MLGHRREEVVLAASLSSLAGFVDAVGFIAVGGYFVSFMSGNTTQAAVAIADGAWHDLLVAGSLIVAFVVGVVGGSLAASVRGIRRRPVVLALVTALLVIAAGAHAASAPVVLCALVVAAAMGAENATFERDGEVSIGLTYMTGTLVKLGQSLARVVRGDRDRAWLRYAVLWSGLAGGAVLGALVYRGLGFASVWVAAGGAALATLVTYARDL</sequence>
<keyword evidence="1" id="KW-0472">Membrane</keyword>
<dbReference type="InterPro" id="IPR010699">
    <property type="entry name" value="DUF1275"/>
</dbReference>
<feature type="transmembrane region" description="Helical" evidence="1">
    <location>
        <begin position="89"/>
        <end position="122"/>
    </location>
</feature>
<feature type="transmembrane region" description="Helical" evidence="1">
    <location>
        <begin position="12"/>
        <end position="37"/>
    </location>
</feature>
<evidence type="ECO:0000256" key="1">
    <source>
        <dbReference type="SAM" id="Phobius"/>
    </source>
</evidence>
<reference evidence="2 3" key="1">
    <citation type="submission" date="2018-07" db="EMBL/GenBank/DDBJ databases">
        <title>Genome sequence of Rhodococcus rhodnii ATCC 35071 from Rhodnius prolixus.</title>
        <authorList>
            <person name="Patel V."/>
            <person name="Vogel K.J."/>
        </authorList>
    </citation>
    <scope>NUCLEOTIDE SEQUENCE [LARGE SCALE GENOMIC DNA]</scope>
    <source>
        <strain evidence="2 3">ATCC 35071</strain>
    </source>
</reference>
<comment type="caution">
    <text evidence="2">The sequence shown here is derived from an EMBL/GenBank/DDBJ whole genome shotgun (WGS) entry which is preliminary data.</text>
</comment>
<evidence type="ECO:0000313" key="3">
    <source>
        <dbReference type="Proteomes" id="UP000471120"/>
    </source>
</evidence>
<dbReference type="Pfam" id="PF06912">
    <property type="entry name" value="DUF1275"/>
    <property type="match status" value="1"/>
</dbReference>